<dbReference type="InterPro" id="IPR052917">
    <property type="entry name" value="Stress-Dev_Protein"/>
</dbReference>
<evidence type="ECO:0000313" key="3">
    <source>
        <dbReference type="Proteomes" id="UP000484076"/>
    </source>
</evidence>
<keyword evidence="3" id="KW-1185">Reference proteome</keyword>
<dbReference type="Pfam" id="PF16242">
    <property type="entry name" value="Pyrid_ox_like"/>
    <property type="match status" value="1"/>
</dbReference>
<dbReference type="SUPFAM" id="SSF50475">
    <property type="entry name" value="FMN-binding split barrel"/>
    <property type="match status" value="1"/>
</dbReference>
<feature type="domain" description="General stress protein FMN-binding split barrel" evidence="1">
    <location>
        <begin position="8"/>
        <end position="144"/>
    </location>
</feature>
<name>A0A8X8KLI2_9RHOB</name>
<protein>
    <submittedName>
        <fullName evidence="2">Pyridoxamine 5'-phosphate oxidase family protein</fullName>
    </submittedName>
</protein>
<dbReference type="Gene3D" id="2.30.110.10">
    <property type="entry name" value="Electron Transport, Fmn-binding Protein, Chain A"/>
    <property type="match status" value="1"/>
</dbReference>
<dbReference type="PANTHER" id="PTHR34818:SF1">
    <property type="entry name" value="PROTEIN BLI-3"/>
    <property type="match status" value="1"/>
</dbReference>
<evidence type="ECO:0000259" key="1">
    <source>
        <dbReference type="Pfam" id="PF16242"/>
    </source>
</evidence>
<gene>
    <name evidence="2" type="ORF">GEU84_013125</name>
</gene>
<dbReference type="EMBL" id="WHUT02000007">
    <property type="protein sequence ID" value="NUB45334.1"/>
    <property type="molecule type" value="Genomic_DNA"/>
</dbReference>
<comment type="caution">
    <text evidence="2">The sequence shown here is derived from an EMBL/GenBank/DDBJ whole genome shotgun (WGS) entry which is preliminary data.</text>
</comment>
<dbReference type="AlphaFoldDB" id="A0A8X8KLI2"/>
<organism evidence="2 3">
    <name type="scientific">Fertoeibacter niger</name>
    <dbReference type="NCBI Taxonomy" id="2656921"/>
    <lineage>
        <taxon>Bacteria</taxon>
        <taxon>Pseudomonadati</taxon>
        <taxon>Pseudomonadota</taxon>
        <taxon>Alphaproteobacteria</taxon>
        <taxon>Rhodobacterales</taxon>
        <taxon>Paracoccaceae</taxon>
        <taxon>Fertoeibacter</taxon>
    </lineage>
</organism>
<dbReference type="InterPro" id="IPR038725">
    <property type="entry name" value="YdaG_split_barrel_FMN-bd"/>
</dbReference>
<proteinExistence type="predicted"/>
<dbReference type="InterPro" id="IPR012349">
    <property type="entry name" value="Split_barrel_FMN-bd"/>
</dbReference>
<dbReference type="Proteomes" id="UP000484076">
    <property type="component" value="Unassembled WGS sequence"/>
</dbReference>
<accession>A0A8X8KLI2</accession>
<dbReference type="PANTHER" id="PTHR34818">
    <property type="entry name" value="PROTEIN BLI-3"/>
    <property type="match status" value="1"/>
</dbReference>
<evidence type="ECO:0000313" key="2">
    <source>
        <dbReference type="EMBL" id="NUB45334.1"/>
    </source>
</evidence>
<reference evidence="2" key="1">
    <citation type="submission" date="2020-05" db="EMBL/GenBank/DDBJ databases">
        <title>Fertoebacter nigrum gen. nov., sp. nov., a new member of the family Rhodobacteraceae.</title>
        <authorList>
            <person name="Szuroczki S."/>
            <person name="Abbaszade G."/>
            <person name="Buni D."/>
            <person name="Schumann P."/>
            <person name="Toth E."/>
        </authorList>
    </citation>
    <scope>NUCLEOTIDE SEQUENCE</scope>
    <source>
        <strain evidence="2">RG-N-1a</strain>
    </source>
</reference>
<dbReference type="RefSeq" id="WP_152826773.1">
    <property type="nucleotide sequence ID" value="NZ_WHUT02000007.1"/>
</dbReference>
<sequence length="163" mass="17681">MAEPHELTAKFWKALQSDRTMMLGLAGHDDAHTRPMTAQVEGDQGPIWFFTSTDSELAAALGTGMGARAIATFTSKGHDLFACVHGSLARDTNRAVVDRLWNSHVAAWYEGGKDDPKLVLLRLDPASAEIWRDGSSLFAGLKLLLGADPKEDYKDNVAKVALS</sequence>